<gene>
    <name evidence="7" type="ORF">EM932_11770</name>
</gene>
<dbReference type="InterPro" id="IPR036388">
    <property type="entry name" value="WH-like_DNA-bd_sf"/>
</dbReference>
<evidence type="ECO:0000256" key="1">
    <source>
        <dbReference type="ARBA" id="ARBA00010641"/>
    </source>
</evidence>
<evidence type="ECO:0000259" key="6">
    <source>
        <dbReference type="Pfam" id="PF08281"/>
    </source>
</evidence>
<keyword evidence="3" id="KW-0731">Sigma factor</keyword>
<dbReference type="PANTHER" id="PTHR43133:SF45">
    <property type="entry name" value="RNA POLYMERASE ECF-TYPE SIGMA FACTOR"/>
    <property type="match status" value="1"/>
</dbReference>
<dbReference type="Gene3D" id="1.10.10.10">
    <property type="entry name" value="Winged helix-like DNA-binding domain superfamily/Winged helix DNA-binding domain"/>
    <property type="match status" value="1"/>
</dbReference>
<dbReference type="InterPro" id="IPR013325">
    <property type="entry name" value="RNA_pol_sigma_r2"/>
</dbReference>
<evidence type="ECO:0000259" key="5">
    <source>
        <dbReference type="Pfam" id="PF04542"/>
    </source>
</evidence>
<dbReference type="InterPro" id="IPR013249">
    <property type="entry name" value="RNA_pol_sigma70_r4_t2"/>
</dbReference>
<keyword evidence="8" id="KW-1185">Reference proteome</keyword>
<evidence type="ECO:0000256" key="4">
    <source>
        <dbReference type="ARBA" id="ARBA00023163"/>
    </source>
</evidence>
<feature type="domain" description="RNA polymerase sigma-70 region 2" evidence="5">
    <location>
        <begin position="14"/>
        <end position="78"/>
    </location>
</feature>
<dbReference type="EMBL" id="SRSO01000015">
    <property type="protein sequence ID" value="TGV02220.1"/>
    <property type="molecule type" value="Genomic_DNA"/>
</dbReference>
<dbReference type="SUPFAM" id="SSF88659">
    <property type="entry name" value="Sigma3 and sigma4 domains of RNA polymerase sigma factors"/>
    <property type="match status" value="1"/>
</dbReference>
<comment type="caution">
    <text evidence="7">The sequence shown here is derived from an EMBL/GenBank/DDBJ whole genome shotgun (WGS) entry which is preliminary data.</text>
</comment>
<dbReference type="InterPro" id="IPR007627">
    <property type="entry name" value="RNA_pol_sigma70_r2"/>
</dbReference>
<dbReference type="GO" id="GO:0006352">
    <property type="term" value="P:DNA-templated transcription initiation"/>
    <property type="evidence" value="ECO:0007669"/>
    <property type="project" value="InterPro"/>
</dbReference>
<comment type="similarity">
    <text evidence="1">Belongs to the sigma-70 factor family. ECF subfamily.</text>
</comment>
<dbReference type="OrthoDB" id="9780326at2"/>
<keyword evidence="2" id="KW-0805">Transcription regulation</keyword>
<dbReference type="Pfam" id="PF08281">
    <property type="entry name" value="Sigma70_r4_2"/>
    <property type="match status" value="1"/>
</dbReference>
<reference evidence="7 8" key="1">
    <citation type="submission" date="2019-04" db="EMBL/GenBank/DDBJ databases">
        <authorList>
            <person name="Liu A."/>
        </authorList>
    </citation>
    <scope>NUCLEOTIDE SEQUENCE [LARGE SCALE GENOMIC DNA]</scope>
    <source>
        <strain evidence="7 8">RZ03</strain>
    </source>
</reference>
<dbReference type="GO" id="GO:0016987">
    <property type="term" value="F:sigma factor activity"/>
    <property type="evidence" value="ECO:0007669"/>
    <property type="project" value="UniProtKB-KW"/>
</dbReference>
<feature type="domain" description="RNA polymerase sigma factor 70 region 4 type 2" evidence="6">
    <location>
        <begin position="111"/>
        <end position="160"/>
    </location>
</feature>
<dbReference type="InterPro" id="IPR039425">
    <property type="entry name" value="RNA_pol_sigma-70-like"/>
</dbReference>
<dbReference type="Proteomes" id="UP000307602">
    <property type="component" value="Unassembled WGS sequence"/>
</dbReference>
<evidence type="ECO:0000256" key="3">
    <source>
        <dbReference type="ARBA" id="ARBA00023082"/>
    </source>
</evidence>
<dbReference type="InterPro" id="IPR013324">
    <property type="entry name" value="RNA_pol_sigma_r3/r4-like"/>
</dbReference>
<evidence type="ECO:0000256" key="2">
    <source>
        <dbReference type="ARBA" id="ARBA00023015"/>
    </source>
</evidence>
<dbReference type="NCBIfam" id="TIGR02937">
    <property type="entry name" value="sigma70-ECF"/>
    <property type="match status" value="1"/>
</dbReference>
<dbReference type="AlphaFoldDB" id="A0A4S1DVS9"/>
<name>A0A4S1DVS9_9FLAO</name>
<proteinExistence type="inferred from homology"/>
<dbReference type="GO" id="GO:0003677">
    <property type="term" value="F:DNA binding"/>
    <property type="evidence" value="ECO:0007669"/>
    <property type="project" value="InterPro"/>
</dbReference>
<sequence length="168" mass="19653">MGKEHETIFLKALEENQQRLFRICLIYSKDREDAKDLFQEVLVRVWQSTATFKGKSSFGTWMFRIALNVCLQFKTKRTKNESRLIKLDSITIANFRSVEKVEEPNEKLKHLRKCIKNLKKSDKVIIALYLEELAYKEISSILGITENNVAVKIKRIKSKLLNCINEIS</sequence>
<dbReference type="PANTHER" id="PTHR43133">
    <property type="entry name" value="RNA POLYMERASE ECF-TYPE SIGMA FACTO"/>
    <property type="match status" value="1"/>
</dbReference>
<accession>A0A4S1DVS9</accession>
<keyword evidence="4" id="KW-0804">Transcription</keyword>
<dbReference type="SUPFAM" id="SSF88946">
    <property type="entry name" value="Sigma2 domain of RNA polymerase sigma factors"/>
    <property type="match status" value="1"/>
</dbReference>
<dbReference type="RefSeq" id="WP_135877394.1">
    <property type="nucleotide sequence ID" value="NZ_SRSO01000015.1"/>
</dbReference>
<evidence type="ECO:0000313" key="7">
    <source>
        <dbReference type="EMBL" id="TGV02220.1"/>
    </source>
</evidence>
<dbReference type="Pfam" id="PF04542">
    <property type="entry name" value="Sigma70_r2"/>
    <property type="match status" value="1"/>
</dbReference>
<organism evidence="7 8">
    <name type="scientific">Flavivirga rizhaonensis</name>
    <dbReference type="NCBI Taxonomy" id="2559571"/>
    <lineage>
        <taxon>Bacteria</taxon>
        <taxon>Pseudomonadati</taxon>
        <taxon>Bacteroidota</taxon>
        <taxon>Flavobacteriia</taxon>
        <taxon>Flavobacteriales</taxon>
        <taxon>Flavobacteriaceae</taxon>
        <taxon>Flavivirga</taxon>
    </lineage>
</organism>
<dbReference type="InterPro" id="IPR014284">
    <property type="entry name" value="RNA_pol_sigma-70_dom"/>
</dbReference>
<evidence type="ECO:0000313" key="8">
    <source>
        <dbReference type="Proteomes" id="UP000307602"/>
    </source>
</evidence>
<dbReference type="Gene3D" id="1.10.1740.10">
    <property type="match status" value="1"/>
</dbReference>
<protein>
    <submittedName>
        <fullName evidence="7">Sigma-70 family RNA polymerase sigma factor</fullName>
    </submittedName>
</protein>